<feature type="domain" description="Oxidoreductase-like" evidence="1">
    <location>
        <begin position="8"/>
        <end position="46"/>
    </location>
</feature>
<gene>
    <name evidence="2" type="ORF">LU297_00055</name>
</gene>
<keyword evidence="3" id="KW-1185">Reference proteome</keyword>
<proteinExistence type="predicted"/>
<dbReference type="Proteomes" id="UP001063782">
    <property type="component" value="Chromosome"/>
</dbReference>
<evidence type="ECO:0000313" key="3">
    <source>
        <dbReference type="Proteomes" id="UP001063782"/>
    </source>
</evidence>
<sequence length="56" mass="6437">MNHQTLLSKPEPPEDWECCQSGCGDNCVYEIYAKEKQAYEAQQAQLNHKNTTTPHQ</sequence>
<dbReference type="Pfam" id="PF09791">
    <property type="entry name" value="Oxidored-like"/>
    <property type="match status" value="1"/>
</dbReference>
<dbReference type="InterPro" id="IPR019180">
    <property type="entry name" value="Oxidoreductase-like_N"/>
</dbReference>
<evidence type="ECO:0000259" key="1">
    <source>
        <dbReference type="Pfam" id="PF09791"/>
    </source>
</evidence>
<protein>
    <submittedName>
        <fullName evidence="2">Oxidoreductase-like domain-containing protein</fullName>
    </submittedName>
</protein>
<name>A0ABY6F461_9GAMM</name>
<accession>A0ABY6F461</accession>
<dbReference type="RefSeq" id="WP_263076389.1">
    <property type="nucleotide sequence ID" value="NZ_CP089977.1"/>
</dbReference>
<organism evidence="2 3">
    <name type="scientific">Moraxella nasicaprae</name>
    <dbReference type="NCBI Taxonomy" id="2904122"/>
    <lineage>
        <taxon>Bacteria</taxon>
        <taxon>Pseudomonadati</taxon>
        <taxon>Pseudomonadota</taxon>
        <taxon>Gammaproteobacteria</taxon>
        <taxon>Moraxellales</taxon>
        <taxon>Moraxellaceae</taxon>
        <taxon>Moraxella</taxon>
    </lineage>
</organism>
<evidence type="ECO:0000313" key="2">
    <source>
        <dbReference type="EMBL" id="UXZ04888.1"/>
    </source>
</evidence>
<reference evidence="2" key="1">
    <citation type="submission" date="2021-12" db="EMBL/GenBank/DDBJ databases">
        <title>taxonomy of Moraxella sp. ZY201224.</title>
        <authorList>
            <person name="Li F."/>
        </authorList>
    </citation>
    <scope>NUCLEOTIDE SEQUENCE</scope>
    <source>
        <strain evidence="2">ZY201224</strain>
    </source>
</reference>
<dbReference type="EMBL" id="CP089977">
    <property type="protein sequence ID" value="UXZ04888.1"/>
    <property type="molecule type" value="Genomic_DNA"/>
</dbReference>